<dbReference type="EMBL" id="NIVC01000020">
    <property type="protein sequence ID" value="PAA93779.1"/>
    <property type="molecule type" value="Genomic_DNA"/>
</dbReference>
<dbReference type="SUPFAM" id="SSF48366">
    <property type="entry name" value="Ras GEF"/>
    <property type="match status" value="1"/>
</dbReference>
<gene>
    <name evidence="5" type="ORF">BOX15_Mlig000245g1</name>
</gene>
<protein>
    <recommendedName>
        <fullName evidence="4">Ras-GEF domain-containing protein</fullName>
    </recommendedName>
</protein>
<feature type="domain" description="Ras-GEF" evidence="4">
    <location>
        <begin position="236"/>
        <end position="471"/>
    </location>
</feature>
<dbReference type="PANTHER" id="PTHR23113">
    <property type="entry name" value="GUANINE NUCLEOTIDE EXCHANGE FACTOR"/>
    <property type="match status" value="1"/>
</dbReference>
<evidence type="ECO:0000256" key="2">
    <source>
        <dbReference type="PROSITE-ProRule" id="PRU00168"/>
    </source>
</evidence>
<dbReference type="SMART" id="SM00147">
    <property type="entry name" value="RasGEF"/>
    <property type="match status" value="1"/>
</dbReference>
<keyword evidence="1 2" id="KW-0344">Guanine-nucleotide releasing factor</keyword>
<dbReference type="CDD" id="cd00155">
    <property type="entry name" value="RasGEF"/>
    <property type="match status" value="1"/>
</dbReference>
<evidence type="ECO:0000256" key="3">
    <source>
        <dbReference type="SAM" id="MobiDB-lite"/>
    </source>
</evidence>
<name>A0A267H897_9PLAT</name>
<feature type="region of interest" description="Disordered" evidence="3">
    <location>
        <begin position="74"/>
        <end position="129"/>
    </location>
</feature>
<dbReference type="InterPro" id="IPR023578">
    <property type="entry name" value="Ras_GEF_dom_sf"/>
</dbReference>
<feature type="region of interest" description="Disordered" evidence="3">
    <location>
        <begin position="495"/>
        <end position="526"/>
    </location>
</feature>
<sequence length="830" mass="90012">MNWTSRPQLISFIRDHRSTLPHSYALRTARPGLAPDSFCLTKAVTDPKFAEQGADDSEQVNMAFESETFLGLAAPAAPGLDRTSDGGASRLRSRSEAGGRGSHKQLNAISPAGQNPSAGPAAGLTYRPDSFASLTPRQHQLPHQPLQFATPPKRSDSMPSPSSQPLPLCLPAALSSAASAAATTATPPAAVSAASSSSSAVVAQGGDEADSGTDGSRAAALQDGYDQVVFEFTKVPAEDFAREITLMFLPVFTAIQPDELTSVAWHGRDKELRAPNVVKFTRVFNHVNFWVQKCILETTSLSNRATVLAHFIKIAKKLYELQNLHGTFAVVAALQSQPIFRLKKTWSSLPRKHVEAFERLSDLFSANSNHERLRRLMQDIRQPVIPYLGLYMNDLVYIDTCHPSTGGLESQARKDKMNNICRVLSDYQQSQYSFQSKEHVRRYLEGQTYIEEMQSFVEAANYKTSRDLEPHDSGGSGGGGLVAASGAAIHQHDSLRLPEGSEPGHRGRLDSQGSDSRTSAGHRKSKSFSDASVVGCCSATPVQQAGVQRHLTIGPNSEIHHRNLIDDSPAFATGCACAVTPAASAACDRSLGQLSSCSQSPNASATPLMSGLAVRGAASVAPNRQIEEALRMAPVICQGALQRKVVYKSGRKQTRSSYVRFWAELVVTESGSHPLIRLYAAAKPFASDRREDFKRQCKKQQDLSDASVVVFENTSQCSDPEHTFQINFDLSDRVGSFRLNSSEGKFCSYKYRVSPGSRRQTRDFWVAQIKRAIQQSKKEKSLIDFEEDSAEAGAAAAAPSGVAAKRAAAGNLNNNRSESSLHVIEESTQL</sequence>
<dbReference type="Pfam" id="PF00617">
    <property type="entry name" value="RasGEF"/>
    <property type="match status" value="1"/>
</dbReference>
<dbReference type="PANTHER" id="PTHR23113:SF368">
    <property type="entry name" value="CELL DIVISION CONTROL PROTEIN 25"/>
    <property type="match status" value="1"/>
</dbReference>
<feature type="compositionally biased region" description="Polar residues" evidence="3">
    <location>
        <begin position="104"/>
        <end position="117"/>
    </location>
</feature>
<dbReference type="InterPro" id="IPR008937">
    <property type="entry name" value="Ras-like_GEF"/>
</dbReference>
<dbReference type="PROSITE" id="PS50009">
    <property type="entry name" value="RASGEF_CAT"/>
    <property type="match status" value="1"/>
</dbReference>
<keyword evidence="6" id="KW-1185">Reference proteome</keyword>
<evidence type="ECO:0000256" key="1">
    <source>
        <dbReference type="ARBA" id="ARBA00022658"/>
    </source>
</evidence>
<evidence type="ECO:0000259" key="4">
    <source>
        <dbReference type="PROSITE" id="PS50009"/>
    </source>
</evidence>
<feature type="compositionally biased region" description="Low complexity" evidence="3">
    <location>
        <begin position="157"/>
        <end position="167"/>
    </location>
</feature>
<dbReference type="Gene3D" id="1.10.840.10">
    <property type="entry name" value="Ras guanine-nucleotide exchange factors catalytic domain"/>
    <property type="match status" value="1"/>
</dbReference>
<dbReference type="Proteomes" id="UP000215902">
    <property type="component" value="Unassembled WGS sequence"/>
</dbReference>
<dbReference type="GO" id="GO:0005085">
    <property type="term" value="F:guanyl-nucleotide exchange factor activity"/>
    <property type="evidence" value="ECO:0007669"/>
    <property type="project" value="UniProtKB-KW"/>
</dbReference>
<feature type="region of interest" description="Disordered" evidence="3">
    <location>
        <begin position="144"/>
        <end position="167"/>
    </location>
</feature>
<reference evidence="5 6" key="1">
    <citation type="submission" date="2017-06" db="EMBL/GenBank/DDBJ databases">
        <title>A platform for efficient transgenesis in Macrostomum lignano, a flatworm model organism for stem cell research.</title>
        <authorList>
            <person name="Berezikov E."/>
        </authorList>
    </citation>
    <scope>NUCLEOTIDE SEQUENCE [LARGE SCALE GENOMIC DNA]</scope>
    <source>
        <strain evidence="5">DV1</strain>
        <tissue evidence="5">Whole organism</tissue>
    </source>
</reference>
<dbReference type="OrthoDB" id="10254377at2759"/>
<evidence type="ECO:0000313" key="5">
    <source>
        <dbReference type="EMBL" id="PAA93779.1"/>
    </source>
</evidence>
<dbReference type="InterPro" id="IPR036964">
    <property type="entry name" value="RASGEF_cat_dom_sf"/>
</dbReference>
<dbReference type="AlphaFoldDB" id="A0A267H897"/>
<dbReference type="InterPro" id="IPR001895">
    <property type="entry name" value="RASGEF_cat_dom"/>
</dbReference>
<dbReference type="GO" id="GO:0005886">
    <property type="term" value="C:plasma membrane"/>
    <property type="evidence" value="ECO:0007669"/>
    <property type="project" value="TreeGrafter"/>
</dbReference>
<accession>A0A267H897</accession>
<dbReference type="GO" id="GO:0007265">
    <property type="term" value="P:Ras protein signal transduction"/>
    <property type="evidence" value="ECO:0007669"/>
    <property type="project" value="TreeGrafter"/>
</dbReference>
<proteinExistence type="predicted"/>
<dbReference type="STRING" id="282301.A0A267H897"/>
<comment type="caution">
    <text evidence="5">The sequence shown here is derived from an EMBL/GenBank/DDBJ whole genome shotgun (WGS) entry which is preliminary data.</text>
</comment>
<dbReference type="Gene3D" id="2.30.29.30">
    <property type="entry name" value="Pleckstrin-homology domain (PH domain)/Phosphotyrosine-binding domain (PTB)"/>
    <property type="match status" value="1"/>
</dbReference>
<evidence type="ECO:0000313" key="6">
    <source>
        <dbReference type="Proteomes" id="UP000215902"/>
    </source>
</evidence>
<dbReference type="InterPro" id="IPR011993">
    <property type="entry name" value="PH-like_dom_sf"/>
</dbReference>
<organism evidence="5 6">
    <name type="scientific">Macrostomum lignano</name>
    <dbReference type="NCBI Taxonomy" id="282301"/>
    <lineage>
        <taxon>Eukaryota</taxon>
        <taxon>Metazoa</taxon>
        <taxon>Spiralia</taxon>
        <taxon>Lophotrochozoa</taxon>
        <taxon>Platyhelminthes</taxon>
        <taxon>Rhabditophora</taxon>
        <taxon>Macrostomorpha</taxon>
        <taxon>Macrostomida</taxon>
        <taxon>Macrostomidae</taxon>
        <taxon>Macrostomum</taxon>
    </lineage>
</organism>